<evidence type="ECO:0000313" key="3">
    <source>
        <dbReference type="EMBL" id="CAD0217442.1"/>
    </source>
</evidence>
<evidence type="ECO:0000313" key="4">
    <source>
        <dbReference type="EMBL" id="TRA96130.1"/>
    </source>
</evidence>
<sequence length="94" mass="10181">MAEIIDFPLERSLSTEQRALIDQMEEEGGRFLKATESLLGVLRQAERTQKAILAYQAEIKGRSGGTAQVASREAGDGSAAGDYRGSTIRYASDD</sequence>
<dbReference type="GeneID" id="79865001"/>
<feature type="region of interest" description="Disordered" evidence="1">
    <location>
        <begin position="64"/>
        <end position="94"/>
    </location>
</feature>
<keyword evidence="2" id="KW-0614">Plasmid</keyword>
<evidence type="ECO:0000256" key="1">
    <source>
        <dbReference type="SAM" id="MobiDB-lite"/>
    </source>
</evidence>
<reference evidence="2" key="1">
    <citation type="submission" date="2016-10" db="EMBL/GenBank/DDBJ databases">
        <title>Agrobacterium Ti plasmids: Classification based on T-DNA and Vir regions organization.</title>
        <authorList>
            <person name="Nabi N."/>
            <person name="Vial L."/>
            <person name="Ben Hafsa A."/>
            <person name="Chapulliot D."/>
            <person name="Berard A."/>
            <person name="Chauveau A."/>
            <person name="Le Paslier M.-C."/>
            <person name="Harzallah Skhiri F."/>
            <person name="Brunel D."/>
            <person name="Nesme X."/>
            <person name="Chaouachi M."/>
        </authorList>
    </citation>
    <scope>NUCLEOTIDE SEQUENCE</scope>
    <source>
        <strain evidence="2">26-59</strain>
        <plasmid evidence="2">pRi_26-59</plasmid>
    </source>
</reference>
<dbReference type="EMBL" id="CAICSX020000003">
    <property type="protein sequence ID" value="CAD0217442.1"/>
    <property type="molecule type" value="Genomic_DNA"/>
</dbReference>
<gene>
    <name evidence="3" type="ORF">AGRHK599_LOCUS5033</name>
    <name evidence="4" type="ORF">EXN68_25085</name>
</gene>
<evidence type="ECO:0000313" key="5">
    <source>
        <dbReference type="Proteomes" id="UP000315434"/>
    </source>
</evidence>
<accession>A0A2Z2PGZ9</accession>
<dbReference type="Proteomes" id="UP000315434">
    <property type="component" value="Unassembled WGS sequence"/>
</dbReference>
<protein>
    <submittedName>
        <fullName evidence="2">Uncharacterized protein</fullName>
    </submittedName>
</protein>
<proteinExistence type="predicted"/>
<organism evidence="2">
    <name type="scientific">Rhizobium rhizogenes</name>
    <name type="common">Agrobacterium rhizogenes</name>
    <dbReference type="NCBI Taxonomy" id="359"/>
    <lineage>
        <taxon>Bacteria</taxon>
        <taxon>Pseudomonadati</taxon>
        <taxon>Pseudomonadota</taxon>
        <taxon>Alphaproteobacteria</taxon>
        <taxon>Hyphomicrobiales</taxon>
        <taxon>Rhizobiaceae</taxon>
        <taxon>Rhizobium/Agrobacterium group</taxon>
        <taxon>Rhizobium</taxon>
    </lineage>
</organism>
<dbReference type="Proteomes" id="UP000528185">
    <property type="component" value="Unassembled WGS sequence"/>
</dbReference>
<dbReference type="EMBL" id="SGNY01000012">
    <property type="protein sequence ID" value="TRA96130.1"/>
    <property type="molecule type" value="Genomic_DNA"/>
</dbReference>
<dbReference type="RefSeq" id="WP_077768129.1">
    <property type="nucleotide sequence ID" value="NC_010841.1"/>
</dbReference>
<geneLocation type="plasmid" evidence="2">
    <name>pRi_26-59</name>
</geneLocation>
<dbReference type="KEGG" id="aro:B0909_24095"/>
<evidence type="ECO:0000313" key="6">
    <source>
        <dbReference type="Proteomes" id="UP000528185"/>
    </source>
</evidence>
<dbReference type="AlphaFoldDB" id="A0A2Z2PGZ9"/>
<reference evidence="4 5" key="2">
    <citation type="journal article" date="2019" name="Appl. Microbiol. Biotechnol.">
        <title>Differential efficiency of wild type rhizogenic strains for rol gene transformation of plants.</title>
        <authorList>
            <person name="Desmet S."/>
            <person name="De Keyser E."/>
            <person name="Van Vaerenbergh J."/>
            <person name="Baeyen S."/>
            <person name="Van Huylenbroeck J."/>
            <person name="Geelen D."/>
            <person name="Dhooghe E."/>
        </authorList>
    </citation>
    <scope>NUCLEOTIDE SEQUENCE [LARGE SCALE GENOMIC DNA]</scope>
    <source>
        <strain evidence="4 5">GBBC3284</strain>
    </source>
</reference>
<reference evidence="3 6" key="3">
    <citation type="submission" date="2020-06" db="EMBL/GenBank/DDBJ databases">
        <authorList>
            <person name="De Coninck B."/>
            <person name="Ibrahim H."/>
        </authorList>
    </citation>
    <scope>NUCLEOTIDE SEQUENCE [LARGE SCALE GENOMIC DNA]</scope>
    <source>
        <strain evidence="3">Ag_rhizogenes_K599</strain>
    </source>
</reference>
<evidence type="ECO:0000313" key="2">
    <source>
        <dbReference type="EMBL" id="ASK42123.1"/>
    </source>
</evidence>
<name>A0A2Z2PGZ9_RHIRH</name>
<dbReference type="EMBL" id="KY000033">
    <property type="protein sequence ID" value="ASK42123.1"/>
    <property type="molecule type" value="Genomic_DNA"/>
</dbReference>